<dbReference type="Gene3D" id="3.40.50.150">
    <property type="entry name" value="Vaccinia Virus protein VP39"/>
    <property type="match status" value="1"/>
</dbReference>
<dbReference type="Proteomes" id="UP000623467">
    <property type="component" value="Unassembled WGS sequence"/>
</dbReference>
<keyword evidence="3" id="KW-1185">Reference proteome</keyword>
<keyword evidence="2" id="KW-0489">Methyltransferase</keyword>
<proteinExistence type="predicted"/>
<sequence>MSGRDLGYGPWIWPSPSTSRCKCSEWISHPDFFPVSPPKNVTFQIESVTNLPSDWTDTFTLVHQRLLMVALQVPDWPQALREIYRVIRPGGYVQLGESRPWYEEEFPDRPCTNKLVSAYRCLVRARNLDVDCAAHMQEMLEEAGFVDIHVEERAQCIGKWAGEDGIANAINHGGVLRGFKTPILEAGGYGKIASEAEYDALIEGQAKEWDDIPGLKREFYIFCARKPLWMVGSHKWAWANMYFNLYAHHVSHREYILSKLAING</sequence>
<feature type="domain" description="Methyltransferase type 11" evidence="1">
    <location>
        <begin position="41"/>
        <end position="93"/>
    </location>
</feature>
<dbReference type="Pfam" id="PF08241">
    <property type="entry name" value="Methyltransf_11"/>
    <property type="match status" value="1"/>
</dbReference>
<organism evidence="2 3">
    <name type="scientific">Mycena sanguinolenta</name>
    <dbReference type="NCBI Taxonomy" id="230812"/>
    <lineage>
        <taxon>Eukaryota</taxon>
        <taxon>Fungi</taxon>
        <taxon>Dikarya</taxon>
        <taxon>Basidiomycota</taxon>
        <taxon>Agaricomycotina</taxon>
        <taxon>Agaricomycetes</taxon>
        <taxon>Agaricomycetidae</taxon>
        <taxon>Agaricales</taxon>
        <taxon>Marasmiineae</taxon>
        <taxon>Mycenaceae</taxon>
        <taxon>Mycena</taxon>
    </lineage>
</organism>
<dbReference type="GO" id="GO:0032259">
    <property type="term" value="P:methylation"/>
    <property type="evidence" value="ECO:0007669"/>
    <property type="project" value="UniProtKB-KW"/>
</dbReference>
<dbReference type="EMBL" id="JACAZH010000013">
    <property type="protein sequence ID" value="KAF7351664.1"/>
    <property type="molecule type" value="Genomic_DNA"/>
</dbReference>
<gene>
    <name evidence="2" type="ORF">MSAN_01599200</name>
</gene>
<dbReference type="AlphaFoldDB" id="A0A8H6Y4C1"/>
<dbReference type="InterPro" id="IPR029063">
    <property type="entry name" value="SAM-dependent_MTases_sf"/>
</dbReference>
<evidence type="ECO:0000313" key="2">
    <source>
        <dbReference type="EMBL" id="KAF7351664.1"/>
    </source>
</evidence>
<dbReference type="InterPro" id="IPR013216">
    <property type="entry name" value="Methyltransf_11"/>
</dbReference>
<accession>A0A8H6Y4C1</accession>
<evidence type="ECO:0000259" key="1">
    <source>
        <dbReference type="Pfam" id="PF08241"/>
    </source>
</evidence>
<evidence type="ECO:0000313" key="3">
    <source>
        <dbReference type="Proteomes" id="UP000623467"/>
    </source>
</evidence>
<name>A0A8H6Y4C1_9AGAR</name>
<comment type="caution">
    <text evidence="2">The sequence shown here is derived from an EMBL/GenBank/DDBJ whole genome shotgun (WGS) entry which is preliminary data.</text>
</comment>
<dbReference type="SUPFAM" id="SSF53335">
    <property type="entry name" value="S-adenosyl-L-methionine-dependent methyltransferases"/>
    <property type="match status" value="1"/>
</dbReference>
<dbReference type="OrthoDB" id="184880at2759"/>
<protein>
    <submittedName>
        <fullName evidence="2">S-adenosyl-L-methionine-dependent methyltransferase</fullName>
    </submittedName>
</protein>
<reference evidence="2" key="1">
    <citation type="submission" date="2020-05" db="EMBL/GenBank/DDBJ databases">
        <title>Mycena genomes resolve the evolution of fungal bioluminescence.</title>
        <authorList>
            <person name="Tsai I.J."/>
        </authorList>
    </citation>
    <scope>NUCLEOTIDE SEQUENCE</scope>
    <source>
        <strain evidence="2">160909Yilan</strain>
    </source>
</reference>
<keyword evidence="2" id="KW-0808">Transferase</keyword>
<dbReference type="GO" id="GO:0008757">
    <property type="term" value="F:S-adenosylmethionine-dependent methyltransferase activity"/>
    <property type="evidence" value="ECO:0007669"/>
    <property type="project" value="InterPro"/>
</dbReference>